<organism evidence="2 3">
    <name type="scientific">Sphingomonas morindae</name>
    <dbReference type="NCBI Taxonomy" id="1541170"/>
    <lineage>
        <taxon>Bacteria</taxon>
        <taxon>Pseudomonadati</taxon>
        <taxon>Pseudomonadota</taxon>
        <taxon>Alphaproteobacteria</taxon>
        <taxon>Sphingomonadales</taxon>
        <taxon>Sphingomonadaceae</taxon>
        <taxon>Sphingomonas</taxon>
    </lineage>
</organism>
<dbReference type="SUPFAM" id="SSF53448">
    <property type="entry name" value="Nucleotide-diphospho-sugar transferases"/>
    <property type="match status" value="1"/>
</dbReference>
<dbReference type="PANTHER" id="PTHR43685:SF11">
    <property type="entry name" value="GLYCOSYLTRANSFERASE TAGX-RELATED"/>
    <property type="match status" value="1"/>
</dbReference>
<evidence type="ECO:0000313" key="3">
    <source>
        <dbReference type="Proteomes" id="UP001056937"/>
    </source>
</evidence>
<accession>A0ABY4XBV6</accession>
<feature type="domain" description="Glycosyltransferase 2-like" evidence="1">
    <location>
        <begin position="7"/>
        <end position="124"/>
    </location>
</feature>
<dbReference type="InterPro" id="IPR001173">
    <property type="entry name" value="Glyco_trans_2-like"/>
</dbReference>
<keyword evidence="3" id="KW-1185">Reference proteome</keyword>
<evidence type="ECO:0000313" key="2">
    <source>
        <dbReference type="EMBL" id="USI74180.1"/>
    </source>
</evidence>
<dbReference type="Gene3D" id="3.90.550.10">
    <property type="entry name" value="Spore Coat Polysaccharide Biosynthesis Protein SpsA, Chain A"/>
    <property type="match status" value="1"/>
</dbReference>
<sequence>MTAPLISVVMPSYKGAALIRETIDSVRAQTVQDFEIIVIDDGSPDHTVALVESLGDPRIRVVRAPENGGPARARSLGAPLARGRYIAGLDQDDLCHPTRFAKQVAWLEAHPEAVLLASTIAPFGPQAGADPFPALTDPDAIDWQLLVANPLAWSSVMMRAEPALRLQPFQRDARRYAEDFDFYHRIRAFGRIGRLAEPLVRYRLHAGGSSRLFEERMILAAGAVLAERYAADFGAEAAAAGVLMSRHAAAAHAPPDAATLAACGAVLDRLLATQGAIAPDYAPGAAAATWWAIARRGLRAGAYGPRALRAACPGFARARAAAPPVRDAVIGAARRIVRRLRV</sequence>
<reference evidence="2" key="1">
    <citation type="journal article" date="2022" name="Toxins">
        <title>Genomic Analysis of Sphingopyxis sp. USTB-05 for Biodegrading Cyanobacterial Hepatotoxins.</title>
        <authorList>
            <person name="Liu C."/>
            <person name="Xu Q."/>
            <person name="Zhao Z."/>
            <person name="Zhang H."/>
            <person name="Liu X."/>
            <person name="Yin C."/>
            <person name="Liu Y."/>
            <person name="Yan H."/>
        </authorList>
    </citation>
    <scope>NUCLEOTIDE SEQUENCE</scope>
    <source>
        <strain evidence="2">NBD5</strain>
    </source>
</reference>
<dbReference type="PANTHER" id="PTHR43685">
    <property type="entry name" value="GLYCOSYLTRANSFERASE"/>
    <property type="match status" value="1"/>
</dbReference>
<dbReference type="Proteomes" id="UP001056937">
    <property type="component" value="Chromosome 1"/>
</dbReference>
<dbReference type="RefSeq" id="WP_252167985.1">
    <property type="nucleotide sequence ID" value="NZ_CP084930.1"/>
</dbReference>
<dbReference type="InterPro" id="IPR029044">
    <property type="entry name" value="Nucleotide-diphossugar_trans"/>
</dbReference>
<dbReference type="EMBL" id="CP084930">
    <property type="protein sequence ID" value="USI74180.1"/>
    <property type="molecule type" value="Genomic_DNA"/>
</dbReference>
<evidence type="ECO:0000259" key="1">
    <source>
        <dbReference type="Pfam" id="PF00535"/>
    </source>
</evidence>
<dbReference type="Pfam" id="PF00535">
    <property type="entry name" value="Glycos_transf_2"/>
    <property type="match status" value="1"/>
</dbReference>
<protein>
    <submittedName>
        <fullName evidence="2">Glycosyltransferase</fullName>
    </submittedName>
</protein>
<dbReference type="InterPro" id="IPR050834">
    <property type="entry name" value="Glycosyltransf_2"/>
</dbReference>
<gene>
    <name evidence="2" type="ORF">LHA26_06935</name>
</gene>
<proteinExistence type="predicted"/>
<name>A0ABY4XBV6_9SPHN</name>